<dbReference type="InterPro" id="IPR007110">
    <property type="entry name" value="Ig-like_dom"/>
</dbReference>
<feature type="compositionally biased region" description="Low complexity" evidence="1">
    <location>
        <begin position="50"/>
        <end position="62"/>
    </location>
</feature>
<sequence>MENMTRTRGDTIELVCEFSGDGEVKTKWLHLGQQWSVRRTNGEKRISDFNSSSQNAIGSSISDGSTNNEDSRITVRETDGVVTLTVSAIDEDDAGQYQCVAENEAGFDQDSIFLSIILIRKFHITSRSLENSYGHE</sequence>
<dbReference type="InterPro" id="IPR036179">
    <property type="entry name" value="Ig-like_dom_sf"/>
</dbReference>
<dbReference type="PROSITE" id="PS50835">
    <property type="entry name" value="IG_LIKE"/>
    <property type="match status" value="1"/>
</dbReference>
<dbReference type="SMART" id="SM00409">
    <property type="entry name" value="IG"/>
    <property type="match status" value="1"/>
</dbReference>
<feature type="domain" description="Ig-like" evidence="2">
    <location>
        <begin position="1"/>
        <end position="115"/>
    </location>
</feature>
<name>A0A183DGY4_9BILA</name>
<gene>
    <name evidence="3" type="ORF">GPUH_LOCUS7974</name>
</gene>
<dbReference type="SUPFAM" id="SSF48726">
    <property type="entry name" value="Immunoglobulin"/>
    <property type="match status" value="1"/>
</dbReference>
<dbReference type="PANTHER" id="PTHR47633">
    <property type="entry name" value="IMMUNOGLOBULIN"/>
    <property type="match status" value="1"/>
</dbReference>
<dbReference type="WBParaSite" id="GPUH_0000798401-mRNA-1">
    <property type="protein sequence ID" value="GPUH_0000798401-mRNA-1"/>
    <property type="gene ID" value="GPUH_0000798401"/>
</dbReference>
<dbReference type="InterPro" id="IPR013783">
    <property type="entry name" value="Ig-like_fold"/>
</dbReference>
<dbReference type="Gene3D" id="2.60.40.10">
    <property type="entry name" value="Immunoglobulins"/>
    <property type="match status" value="1"/>
</dbReference>
<evidence type="ECO:0000259" key="2">
    <source>
        <dbReference type="PROSITE" id="PS50835"/>
    </source>
</evidence>
<evidence type="ECO:0000313" key="3">
    <source>
        <dbReference type="EMBL" id="VDK60310.1"/>
    </source>
</evidence>
<dbReference type="InterPro" id="IPR003598">
    <property type="entry name" value="Ig_sub2"/>
</dbReference>
<accession>A0A183DGY4</accession>
<dbReference type="OrthoDB" id="428111at2759"/>
<evidence type="ECO:0000313" key="5">
    <source>
        <dbReference type="WBParaSite" id="GPUH_0000798401-mRNA-1"/>
    </source>
</evidence>
<organism evidence="5">
    <name type="scientific">Gongylonema pulchrum</name>
    <dbReference type="NCBI Taxonomy" id="637853"/>
    <lineage>
        <taxon>Eukaryota</taxon>
        <taxon>Metazoa</taxon>
        <taxon>Ecdysozoa</taxon>
        <taxon>Nematoda</taxon>
        <taxon>Chromadorea</taxon>
        <taxon>Rhabditida</taxon>
        <taxon>Spirurina</taxon>
        <taxon>Spiruromorpha</taxon>
        <taxon>Spiruroidea</taxon>
        <taxon>Gongylonematidae</taxon>
        <taxon>Gongylonema</taxon>
    </lineage>
</organism>
<reference evidence="5" key="1">
    <citation type="submission" date="2016-06" db="UniProtKB">
        <authorList>
            <consortium name="WormBaseParasite"/>
        </authorList>
    </citation>
    <scope>IDENTIFICATION</scope>
</reference>
<dbReference type="Pfam" id="PF07679">
    <property type="entry name" value="I-set"/>
    <property type="match status" value="1"/>
</dbReference>
<dbReference type="InterPro" id="IPR013098">
    <property type="entry name" value="Ig_I-set"/>
</dbReference>
<dbReference type="EMBL" id="UYRT01021975">
    <property type="protein sequence ID" value="VDK60310.1"/>
    <property type="molecule type" value="Genomic_DNA"/>
</dbReference>
<keyword evidence="4" id="KW-1185">Reference proteome</keyword>
<protein>
    <submittedName>
        <fullName evidence="5">Ig-like domain-containing protein</fullName>
    </submittedName>
</protein>
<evidence type="ECO:0000256" key="1">
    <source>
        <dbReference type="SAM" id="MobiDB-lite"/>
    </source>
</evidence>
<dbReference type="AlphaFoldDB" id="A0A183DGY4"/>
<feature type="region of interest" description="Disordered" evidence="1">
    <location>
        <begin position="46"/>
        <end position="71"/>
    </location>
</feature>
<dbReference type="Proteomes" id="UP000271098">
    <property type="component" value="Unassembled WGS sequence"/>
</dbReference>
<proteinExistence type="predicted"/>
<evidence type="ECO:0000313" key="4">
    <source>
        <dbReference type="Proteomes" id="UP000271098"/>
    </source>
</evidence>
<reference evidence="3 4" key="2">
    <citation type="submission" date="2018-11" db="EMBL/GenBank/DDBJ databases">
        <authorList>
            <consortium name="Pathogen Informatics"/>
        </authorList>
    </citation>
    <scope>NUCLEOTIDE SEQUENCE [LARGE SCALE GENOMIC DNA]</scope>
</reference>
<dbReference type="InterPro" id="IPR003599">
    <property type="entry name" value="Ig_sub"/>
</dbReference>
<dbReference type="SMART" id="SM00408">
    <property type="entry name" value="IGc2"/>
    <property type="match status" value="1"/>
</dbReference>